<dbReference type="OrthoDB" id="7862366at2"/>
<organism evidence="2 3">
    <name type="scientific">Sulfitobacter delicatus</name>
    <dbReference type="NCBI Taxonomy" id="218672"/>
    <lineage>
        <taxon>Bacteria</taxon>
        <taxon>Pseudomonadati</taxon>
        <taxon>Pseudomonadota</taxon>
        <taxon>Alphaproteobacteria</taxon>
        <taxon>Rhodobacterales</taxon>
        <taxon>Roseobacteraceae</taxon>
        <taxon>Sulfitobacter</taxon>
    </lineage>
</organism>
<name>A0A1G7NP89_9RHOB</name>
<accession>A0A1G7NP89</accession>
<proteinExistence type="predicted"/>
<evidence type="ECO:0000313" key="3">
    <source>
        <dbReference type="Proteomes" id="UP000199399"/>
    </source>
</evidence>
<sequence length="133" mass="13968">MKRNLCHSLMALALMAAPAMGQSLHPQHDLQITPVTDGFLVENDGENGARGMWCAAGVHAKASGAGAPQQRIYVAEARTPGLGQRDPVKFTLDPSGLTPQSVLLIGASFRQAGTSMSVQHALSLCHALRGNGR</sequence>
<dbReference type="Proteomes" id="UP000199399">
    <property type="component" value="Unassembled WGS sequence"/>
</dbReference>
<protein>
    <submittedName>
        <fullName evidence="2">Uncharacterized protein</fullName>
    </submittedName>
</protein>
<evidence type="ECO:0000313" key="2">
    <source>
        <dbReference type="EMBL" id="SDF75793.1"/>
    </source>
</evidence>
<dbReference type="STRING" id="218672.SAMN04489759_10378"/>
<keyword evidence="3" id="KW-1185">Reference proteome</keyword>
<gene>
    <name evidence="2" type="ORF">SAMN04489759_10378</name>
</gene>
<keyword evidence="1" id="KW-0732">Signal</keyword>
<feature type="signal peptide" evidence="1">
    <location>
        <begin position="1"/>
        <end position="21"/>
    </location>
</feature>
<dbReference type="RefSeq" id="WP_093740523.1">
    <property type="nucleotide sequence ID" value="NZ_FNBP01000003.1"/>
</dbReference>
<dbReference type="AlphaFoldDB" id="A0A1G7NP89"/>
<reference evidence="3" key="1">
    <citation type="submission" date="2016-10" db="EMBL/GenBank/DDBJ databases">
        <authorList>
            <person name="Varghese N."/>
            <person name="Submissions S."/>
        </authorList>
    </citation>
    <scope>NUCLEOTIDE SEQUENCE [LARGE SCALE GENOMIC DNA]</scope>
    <source>
        <strain evidence="3">DSM 16477</strain>
    </source>
</reference>
<dbReference type="EMBL" id="FNBP01000003">
    <property type="protein sequence ID" value="SDF75793.1"/>
    <property type="molecule type" value="Genomic_DNA"/>
</dbReference>
<evidence type="ECO:0000256" key="1">
    <source>
        <dbReference type="SAM" id="SignalP"/>
    </source>
</evidence>
<feature type="chain" id="PRO_5011741266" evidence="1">
    <location>
        <begin position="22"/>
        <end position="133"/>
    </location>
</feature>